<evidence type="ECO:0000256" key="3">
    <source>
        <dbReference type="ARBA" id="ARBA00023163"/>
    </source>
</evidence>
<dbReference type="Pfam" id="PF00010">
    <property type="entry name" value="HLH"/>
    <property type="match status" value="1"/>
</dbReference>
<dbReference type="Gene3D" id="4.10.280.10">
    <property type="entry name" value="Helix-loop-helix DNA-binding domain"/>
    <property type="match status" value="1"/>
</dbReference>
<reference evidence="8" key="1">
    <citation type="journal article" date="2023" name="Science">
        <title>Elucidation of the pathway for biosynthesis of saponin adjuvants from the soapbark tree.</title>
        <authorList>
            <person name="Reed J."/>
            <person name="Orme A."/>
            <person name="El-Demerdash A."/>
            <person name="Owen C."/>
            <person name="Martin L.B.B."/>
            <person name="Misra R.C."/>
            <person name="Kikuchi S."/>
            <person name="Rejzek M."/>
            <person name="Martin A.C."/>
            <person name="Harkess A."/>
            <person name="Leebens-Mack J."/>
            <person name="Louveau T."/>
            <person name="Stephenson M.J."/>
            <person name="Osbourn A."/>
        </authorList>
    </citation>
    <scope>NUCLEOTIDE SEQUENCE</scope>
    <source>
        <strain evidence="8">S10</strain>
    </source>
</reference>
<feature type="region of interest" description="Disordered" evidence="6">
    <location>
        <begin position="46"/>
        <end position="116"/>
    </location>
</feature>
<dbReference type="SUPFAM" id="SSF47459">
    <property type="entry name" value="HLH, helix-loop-helix DNA-binding domain"/>
    <property type="match status" value="1"/>
</dbReference>
<dbReference type="SMART" id="SM00353">
    <property type="entry name" value="HLH"/>
    <property type="match status" value="1"/>
</dbReference>
<dbReference type="InterPro" id="IPR054502">
    <property type="entry name" value="bHLH-TF_ACT-like_plant"/>
</dbReference>
<dbReference type="InterPro" id="IPR052610">
    <property type="entry name" value="bHLH_transcription_regulator"/>
</dbReference>
<keyword evidence="4" id="KW-0539">Nucleus</keyword>
<keyword evidence="5" id="KW-0175">Coiled coil</keyword>
<dbReference type="GO" id="GO:0005634">
    <property type="term" value="C:nucleus"/>
    <property type="evidence" value="ECO:0007669"/>
    <property type="project" value="UniProtKB-SubCell"/>
</dbReference>
<evidence type="ECO:0000256" key="1">
    <source>
        <dbReference type="ARBA" id="ARBA00004123"/>
    </source>
</evidence>
<dbReference type="AlphaFoldDB" id="A0AAD7P744"/>
<dbReference type="PANTHER" id="PTHR45959">
    <property type="entry name" value="BHLH TRANSCRIPTION FACTOR"/>
    <property type="match status" value="1"/>
</dbReference>
<evidence type="ECO:0000256" key="2">
    <source>
        <dbReference type="ARBA" id="ARBA00023015"/>
    </source>
</evidence>
<evidence type="ECO:0000259" key="7">
    <source>
        <dbReference type="PROSITE" id="PS50888"/>
    </source>
</evidence>
<feature type="coiled-coil region" evidence="5">
    <location>
        <begin position="227"/>
        <end position="254"/>
    </location>
</feature>
<keyword evidence="9" id="KW-1185">Reference proteome</keyword>
<evidence type="ECO:0000256" key="6">
    <source>
        <dbReference type="SAM" id="MobiDB-lite"/>
    </source>
</evidence>
<dbReference type="InterPro" id="IPR011598">
    <property type="entry name" value="bHLH_dom"/>
</dbReference>
<keyword evidence="2" id="KW-0805">Transcription regulation</keyword>
<name>A0AAD7P744_QUISA</name>
<proteinExistence type="predicted"/>
<dbReference type="GO" id="GO:0046983">
    <property type="term" value="F:protein dimerization activity"/>
    <property type="evidence" value="ECO:0007669"/>
    <property type="project" value="InterPro"/>
</dbReference>
<evidence type="ECO:0000313" key="8">
    <source>
        <dbReference type="EMBL" id="KAJ7944591.1"/>
    </source>
</evidence>
<sequence>MDAPWTSWLSDELERDDYNFIDHCDMNSMDDDHEMANFQFNRYKETRGGDFNSERPAKQAKTATYNTSSSGSNSSSNTEVYYAVSPPQAPTDPDSPTSYILSFEKSDSPPPTVVPIANHKRQSYGYADSPVPLNPKDNVVLQPQLGNTAINSTTTSSTSKSNPTHDDPTRVTSTQDTKKSKPMTRSPSHAQDHIMAERMRREKLTQRFIALSALIPGLKKMDKASVLADAIQYVKKLQDHVKVLEEQNKTKKRSVESVVVVKKSQLSSADHDDIVSSVVSESTSCSNTPSDYIDESLPEVEARVQDKHVLIRIHCQKQKGALINIHKEIDNLSLQVINSSVLTFGASILDITIIAQMEDGLSMTVKELAKNLRLGLLKFM</sequence>
<comment type="subcellular location">
    <subcellularLocation>
        <location evidence="1">Nucleus</location>
    </subcellularLocation>
</comment>
<gene>
    <name evidence="8" type="ORF">O6P43_033964</name>
</gene>
<organism evidence="8 9">
    <name type="scientific">Quillaja saponaria</name>
    <name type="common">Soap bark tree</name>
    <dbReference type="NCBI Taxonomy" id="32244"/>
    <lineage>
        <taxon>Eukaryota</taxon>
        <taxon>Viridiplantae</taxon>
        <taxon>Streptophyta</taxon>
        <taxon>Embryophyta</taxon>
        <taxon>Tracheophyta</taxon>
        <taxon>Spermatophyta</taxon>
        <taxon>Magnoliopsida</taxon>
        <taxon>eudicotyledons</taxon>
        <taxon>Gunneridae</taxon>
        <taxon>Pentapetalae</taxon>
        <taxon>rosids</taxon>
        <taxon>fabids</taxon>
        <taxon>Fabales</taxon>
        <taxon>Quillajaceae</taxon>
        <taxon>Quillaja</taxon>
    </lineage>
</organism>
<feature type="region of interest" description="Disordered" evidence="6">
    <location>
        <begin position="149"/>
        <end position="193"/>
    </location>
</feature>
<dbReference type="EMBL" id="JARAOO010000014">
    <property type="protein sequence ID" value="KAJ7944591.1"/>
    <property type="molecule type" value="Genomic_DNA"/>
</dbReference>
<dbReference type="Pfam" id="PF22754">
    <property type="entry name" value="bHLH-TF_ACT-like_plant"/>
    <property type="match status" value="1"/>
</dbReference>
<feature type="domain" description="BHLH" evidence="7">
    <location>
        <begin position="188"/>
        <end position="237"/>
    </location>
</feature>
<dbReference type="PROSITE" id="PS50888">
    <property type="entry name" value="BHLH"/>
    <property type="match status" value="1"/>
</dbReference>
<dbReference type="GO" id="GO:0080090">
    <property type="term" value="P:regulation of primary metabolic process"/>
    <property type="evidence" value="ECO:0007669"/>
    <property type="project" value="UniProtKB-ARBA"/>
</dbReference>
<feature type="compositionally biased region" description="Low complexity" evidence="6">
    <location>
        <begin position="64"/>
        <end position="78"/>
    </location>
</feature>
<evidence type="ECO:0000313" key="9">
    <source>
        <dbReference type="Proteomes" id="UP001163823"/>
    </source>
</evidence>
<protein>
    <submittedName>
        <fullName evidence="8">Transcription factor bHLH18-like</fullName>
    </submittedName>
</protein>
<accession>A0AAD7P744</accession>
<keyword evidence="3" id="KW-0804">Transcription</keyword>
<feature type="compositionally biased region" description="Basic and acidic residues" evidence="6">
    <location>
        <begin position="46"/>
        <end position="57"/>
    </location>
</feature>
<evidence type="ECO:0000256" key="4">
    <source>
        <dbReference type="ARBA" id="ARBA00023242"/>
    </source>
</evidence>
<dbReference type="PANTHER" id="PTHR45959:SF2">
    <property type="entry name" value="BHLH TRANSCRIPTION FACTOR"/>
    <property type="match status" value="1"/>
</dbReference>
<comment type="caution">
    <text evidence="8">The sequence shown here is derived from an EMBL/GenBank/DDBJ whole genome shotgun (WGS) entry which is preliminary data.</text>
</comment>
<dbReference type="KEGG" id="qsa:O6P43_033964"/>
<dbReference type="Proteomes" id="UP001163823">
    <property type="component" value="Chromosome 14"/>
</dbReference>
<dbReference type="InterPro" id="IPR036638">
    <property type="entry name" value="HLH_DNA-bd_sf"/>
</dbReference>
<evidence type="ECO:0000256" key="5">
    <source>
        <dbReference type="SAM" id="Coils"/>
    </source>
</evidence>